<evidence type="ECO:0000313" key="4">
    <source>
        <dbReference type="Proteomes" id="UP000644507"/>
    </source>
</evidence>
<dbReference type="SMART" id="SM00710">
    <property type="entry name" value="PbH1"/>
    <property type="match status" value="9"/>
</dbReference>
<proteinExistence type="predicted"/>
<dbReference type="SUPFAM" id="SSF51126">
    <property type="entry name" value="Pectin lyase-like"/>
    <property type="match status" value="2"/>
</dbReference>
<dbReference type="InterPro" id="IPR011050">
    <property type="entry name" value="Pectin_lyase_fold/virulence"/>
</dbReference>
<sequence length="836" mass="88308">MIRTTLFLTVLFVFANHLAANSQVVTTHSDQDDNPVGSELSLREAIREAGDELSTITFDPSVGAQRFFITGESLLISDPEPSNEVNGALIIDASALEEPIVISAIGLPADTDAFNVTNRSLILKNVIIEDAPRYGILAAYGDASDITLEDVIIRYCGNSGINFASGDLVMSRCEVHGNGLKKKTNDSAGYGLRFYFGRTVEIRESCFYHNFGGGVAISGLPDNRFEKGFLSNCTIAENGLSKSKSDAGGVHTEGSLPIIMADCTIVDNLGGGVAGGSNLALYSCIVARNREENSGELLNLIDHASSRIDSMGYNLCDTTPAALAHSGDVLGVDPKLSRLGYFGGVVPTCFPEPGSPALGAGNPGHANAFFEGLYDGRGFARNASRSGAPASNIRDIGAVEAATHVAYYVTSAGTDGPGTLDTMINAPGPANRRIIFSPAMSGATISVGSLELGSGAHIDFDASSLAVPLTLQTTNSQRGFWLREGASASFQNIRFRSSGSSSSEPFFAVARGSRLGANRCEYSGNARRFISLDITAGLASRVLLNECNFEDNVMSAGAIISASQQAPSIQIWNSTFDGNESTGASVSAAMIAYSGTDRSVLEVRNCTFDGTVGAAVYSNNSRLWVNYSTFSQSHGPGALVIQNGSYNRVSNSLFYENTSSLDVLGKADLNVVVNAGNFRWDGNWSTIAGTSFASQNDFVLAPLGEYGGFWRTRPLLEESILIGSNEDAARRVFDAHYDHVTLAVLPTPGAVATFADYESTDGAIDLTLVNVASGQAEVEVTAPPAILLQFYGGEDLSSLVPIDSAFSTNSMAPEAHTVTLPAVLPEKYFLQIRSVL</sequence>
<dbReference type="InterPro" id="IPR006626">
    <property type="entry name" value="PbH1"/>
</dbReference>
<keyword evidence="1" id="KW-0732">Signal</keyword>
<feature type="domain" description="Right handed beta helix" evidence="2">
    <location>
        <begin position="114"/>
        <end position="273"/>
    </location>
</feature>
<gene>
    <name evidence="3" type="ORF">GCM10007100_21470</name>
</gene>
<dbReference type="Proteomes" id="UP000644507">
    <property type="component" value="Unassembled WGS sequence"/>
</dbReference>
<evidence type="ECO:0000256" key="1">
    <source>
        <dbReference type="SAM" id="SignalP"/>
    </source>
</evidence>
<evidence type="ECO:0000259" key="2">
    <source>
        <dbReference type="Pfam" id="PF13229"/>
    </source>
</evidence>
<dbReference type="Gene3D" id="2.160.20.10">
    <property type="entry name" value="Single-stranded right-handed beta-helix, Pectin lyase-like"/>
    <property type="match status" value="2"/>
</dbReference>
<keyword evidence="4" id="KW-1185">Reference proteome</keyword>
<reference evidence="3" key="1">
    <citation type="journal article" date="2014" name="Int. J. Syst. Evol. Microbiol.">
        <title>Complete genome sequence of Corynebacterium casei LMG S-19264T (=DSM 44701T), isolated from a smear-ripened cheese.</title>
        <authorList>
            <consortium name="US DOE Joint Genome Institute (JGI-PGF)"/>
            <person name="Walter F."/>
            <person name="Albersmeier A."/>
            <person name="Kalinowski J."/>
            <person name="Ruckert C."/>
        </authorList>
    </citation>
    <scope>NUCLEOTIDE SEQUENCE</scope>
    <source>
        <strain evidence="3">KCTC 12988</strain>
    </source>
</reference>
<feature type="signal peptide" evidence="1">
    <location>
        <begin position="1"/>
        <end position="19"/>
    </location>
</feature>
<reference evidence="3" key="2">
    <citation type="submission" date="2020-09" db="EMBL/GenBank/DDBJ databases">
        <authorList>
            <person name="Sun Q."/>
            <person name="Kim S."/>
        </authorList>
    </citation>
    <scope>NUCLEOTIDE SEQUENCE</scope>
    <source>
        <strain evidence="3">KCTC 12988</strain>
    </source>
</reference>
<dbReference type="NCBIfam" id="NF041518">
    <property type="entry name" value="choice_anch_Q"/>
    <property type="match status" value="1"/>
</dbReference>
<dbReference type="EMBL" id="BMXI01000008">
    <property type="protein sequence ID" value="GHC54697.1"/>
    <property type="molecule type" value="Genomic_DNA"/>
</dbReference>
<comment type="caution">
    <text evidence="3">The sequence shown here is derived from an EMBL/GenBank/DDBJ whole genome shotgun (WGS) entry which is preliminary data.</text>
</comment>
<accession>A0A918WKT6</accession>
<evidence type="ECO:0000313" key="3">
    <source>
        <dbReference type="EMBL" id="GHC54697.1"/>
    </source>
</evidence>
<dbReference type="AlphaFoldDB" id="A0A918WKT6"/>
<dbReference type="RefSeq" id="WP_189569951.1">
    <property type="nucleotide sequence ID" value="NZ_BMXI01000008.1"/>
</dbReference>
<protein>
    <recommendedName>
        <fullName evidence="2">Right handed beta helix domain-containing protein</fullName>
    </recommendedName>
</protein>
<dbReference type="Pfam" id="PF13229">
    <property type="entry name" value="Beta_helix"/>
    <property type="match status" value="1"/>
</dbReference>
<name>A0A918WKT6_9BACT</name>
<organism evidence="3 4">
    <name type="scientific">Roseibacillus persicicus</name>
    <dbReference type="NCBI Taxonomy" id="454148"/>
    <lineage>
        <taxon>Bacteria</taxon>
        <taxon>Pseudomonadati</taxon>
        <taxon>Verrucomicrobiota</taxon>
        <taxon>Verrucomicrobiia</taxon>
        <taxon>Verrucomicrobiales</taxon>
        <taxon>Verrucomicrobiaceae</taxon>
        <taxon>Roseibacillus</taxon>
    </lineage>
</organism>
<dbReference type="InterPro" id="IPR039448">
    <property type="entry name" value="Beta_helix"/>
</dbReference>
<dbReference type="InterPro" id="IPR059226">
    <property type="entry name" value="Choice_anch_Q_dom"/>
</dbReference>
<dbReference type="InterPro" id="IPR012334">
    <property type="entry name" value="Pectin_lyas_fold"/>
</dbReference>
<feature type="chain" id="PRO_5037571326" description="Right handed beta helix domain-containing protein" evidence="1">
    <location>
        <begin position="20"/>
        <end position="836"/>
    </location>
</feature>